<dbReference type="EMBL" id="MTYI01000298">
    <property type="protein sequence ID" value="PNP45201.1"/>
    <property type="molecule type" value="Genomic_DNA"/>
</dbReference>
<protein>
    <recommendedName>
        <fullName evidence="4">Serine/arginine repetitive matrix protein 1</fullName>
    </recommendedName>
</protein>
<feature type="compositionally biased region" description="Polar residues" evidence="1">
    <location>
        <begin position="510"/>
        <end position="521"/>
    </location>
</feature>
<name>A0A2K0TI39_TRIHA</name>
<gene>
    <name evidence="2" type="ORF">THARTR1_10976</name>
</gene>
<proteinExistence type="predicted"/>
<accession>A0A2K0TI39</accession>
<organism evidence="2 3">
    <name type="scientific">Trichoderma harzianum</name>
    <name type="common">Hypocrea lixii</name>
    <dbReference type="NCBI Taxonomy" id="5544"/>
    <lineage>
        <taxon>Eukaryota</taxon>
        <taxon>Fungi</taxon>
        <taxon>Dikarya</taxon>
        <taxon>Ascomycota</taxon>
        <taxon>Pezizomycotina</taxon>
        <taxon>Sordariomycetes</taxon>
        <taxon>Hypocreomycetidae</taxon>
        <taxon>Hypocreales</taxon>
        <taxon>Hypocreaceae</taxon>
        <taxon>Trichoderma</taxon>
    </lineage>
</organism>
<comment type="caution">
    <text evidence="2">The sequence shown here is derived from an EMBL/GenBank/DDBJ whole genome shotgun (WGS) entry which is preliminary data.</text>
</comment>
<dbReference type="Proteomes" id="UP000236290">
    <property type="component" value="Unassembled WGS sequence"/>
</dbReference>
<dbReference type="AlphaFoldDB" id="A0A2K0TI39"/>
<evidence type="ECO:0000256" key="1">
    <source>
        <dbReference type="SAM" id="MobiDB-lite"/>
    </source>
</evidence>
<feature type="region of interest" description="Disordered" evidence="1">
    <location>
        <begin position="356"/>
        <end position="645"/>
    </location>
</feature>
<feature type="compositionally biased region" description="Polar residues" evidence="1">
    <location>
        <begin position="574"/>
        <end position="593"/>
    </location>
</feature>
<feature type="region of interest" description="Disordered" evidence="1">
    <location>
        <begin position="23"/>
        <end position="142"/>
    </location>
</feature>
<reference evidence="2 3" key="1">
    <citation type="submission" date="2017-02" db="EMBL/GenBank/DDBJ databases">
        <title>Genomes of Trichoderma spp. with biocontrol activity.</title>
        <authorList>
            <person name="Gardiner D."/>
            <person name="Kazan K."/>
            <person name="Vos C."/>
            <person name="Harvey P."/>
        </authorList>
    </citation>
    <scope>NUCLEOTIDE SEQUENCE [LARGE SCALE GENOMIC DNA]</scope>
    <source>
        <strain evidence="2 3">Tr1</strain>
    </source>
</reference>
<feature type="compositionally biased region" description="Polar residues" evidence="1">
    <location>
        <begin position="88"/>
        <end position="99"/>
    </location>
</feature>
<feature type="compositionally biased region" description="Low complexity" evidence="1">
    <location>
        <begin position="40"/>
        <end position="65"/>
    </location>
</feature>
<feature type="region of interest" description="Disordered" evidence="1">
    <location>
        <begin position="217"/>
        <end position="240"/>
    </location>
</feature>
<evidence type="ECO:0000313" key="2">
    <source>
        <dbReference type="EMBL" id="PNP45201.1"/>
    </source>
</evidence>
<feature type="compositionally biased region" description="Basic and acidic residues" evidence="1">
    <location>
        <begin position="221"/>
        <end position="230"/>
    </location>
</feature>
<evidence type="ECO:0008006" key="4">
    <source>
        <dbReference type="Google" id="ProtNLM"/>
    </source>
</evidence>
<evidence type="ECO:0000313" key="3">
    <source>
        <dbReference type="Proteomes" id="UP000236290"/>
    </source>
</evidence>
<feature type="compositionally biased region" description="Low complexity" evidence="1">
    <location>
        <begin position="485"/>
        <end position="509"/>
    </location>
</feature>
<feature type="compositionally biased region" description="Basic and acidic residues" evidence="1">
    <location>
        <begin position="356"/>
        <end position="370"/>
    </location>
</feature>
<dbReference type="OrthoDB" id="5424692at2759"/>
<sequence>MSSQPKKTATGSRFVLPALNLNFGSITDGTDIPPPPESPIEPITPSKTSKASNESSEAKENTSTAYENKVGVRSVAENAPPSPAASGRQESITQDSGRSVANAYRPVSQSGSSAVESEKTKRASGWFKRLRSGDNQSRRRSSLLSLEQHIPAATPKLTSDKPPPKIPQLFATAPGLCYIDRVVMITNCIYFMEVSSDTWLIIADMMTVKWCDMAPESHGGQPRENDRLGGREAPSGTTGPEAHHELEALALEARLFQDPIVTFLGDILHEGAHAVSEIDTGANDPETAKAPVDAREVDLQSEDLRCLAGAHLEENRRLERTDMRGHGHHDGSGSAIDRATWIASVIEIGIVKETERSRSPFARDRRRERTPPPGKTTPIAARGAPYRPRSRSPNRRDDRFQPFKRHSPLRELGPSSTIPSRPASERADSQSQSQSQSAKTRSPLTLEGSPLHTAAATTSIAAKEAQRPNTYEPASAPSKSPPRGPAALRAPPSGPAAARVSSAAATMPAPQTQKNPQTPSTAPHRPDTTSPTNPPSGPRGYIPLSRGSSFSSRGGRGGWNQAPPRHISGPAASATPSGPSNIPTGPRAASSNGAGTGVSPAQRPFNPPTGPSAQHGNGPRHSLAQSLLATMPPLIPGGKTDPTMTPLLLGVTKEIEPHYRKLRDEEDKLREELRQKQERLRRSMYAWNRLERDAHAWEMRSDLSEKSMKNLAGEGIGGAAF</sequence>
<feature type="compositionally biased region" description="Low complexity" evidence="1">
    <location>
        <begin position="453"/>
        <end position="463"/>
    </location>
</feature>